<sequence length="479" mass="51481">MAERAGRRCCLGWDFSTQQVKIVAVDAELNVFYEDSVHFDTDLPEFGTQGGVHVHKDRLTVTSPVLMWVQALDLILEKMKASGFDFSQVLALSGAGQQHGSVYWKTGASLVLSSLSPALPLCQQLQACFSISDCPIWMDSSTTAQCRQLEAAVGGARALSCLTGSRAYERFTGNQIAKLFQQNPEAYSNSERISLVSSFAASLFLGGYSPIDYSDGSGMNLLQIQEKVWSQACLGACAPDLEEKLGSPVPSCSVVGAISSYYVQRYGFLPTCQVVAFTGDNPASLAGMRLEEGDFAVSLGTSDTLFLWLQEPMPALEGHIFCNPVDVQYYMALLCFKNGSLIREKIRDESASGSWNKFSKALQSTEMGNNGNLVPKTKILATGGASHNKDILQVLADVFGAPVYVMDTSSSACVGSAYRAFHGLAGGAGVAFSEVAKSAPRPSLAATPSPGASQVYEALLPRYAELEQRILSQARRPLE</sequence>
<evidence type="ECO:0000256" key="10">
    <source>
        <dbReference type="ARBA" id="ARBA00022840"/>
    </source>
</evidence>
<reference evidence="16" key="1">
    <citation type="journal article" date="2018" name="Biotechnol. Bioeng.">
        <title>A reference genome of the Chinese hamster based on a hybrid assembly strategy.</title>
        <authorList>
            <person name="Rupp O."/>
            <person name="MacDonald M.L."/>
            <person name="Li S."/>
            <person name="Dhiman H."/>
            <person name="Polson S."/>
            <person name="Griep S."/>
            <person name="Heffner K."/>
            <person name="Hernandez I."/>
            <person name="Brinkrolf K."/>
            <person name="Jadhav V."/>
            <person name="Samoudi M."/>
            <person name="Hao H."/>
            <person name="Kingham B."/>
            <person name="Goesmann A."/>
            <person name="Betenbaugh M.J."/>
            <person name="Lewis N.E."/>
            <person name="Borth N."/>
            <person name="Lee K.H."/>
        </authorList>
    </citation>
    <scope>NUCLEOTIDE SEQUENCE [LARGE SCALE GENOMIC DNA]</scope>
    <source>
        <strain evidence="16">17A/GY</strain>
    </source>
</reference>
<evidence type="ECO:0000259" key="15">
    <source>
        <dbReference type="Pfam" id="PF02782"/>
    </source>
</evidence>
<dbReference type="InterPro" id="IPR018485">
    <property type="entry name" value="FGGY_C"/>
</dbReference>
<evidence type="ECO:0000256" key="12">
    <source>
        <dbReference type="ARBA" id="ARBA00048885"/>
    </source>
</evidence>
<dbReference type="InterPro" id="IPR042024">
    <property type="entry name" value="D-XK_euk"/>
</dbReference>
<comment type="function">
    <text evidence="1 13">Phosphorylates D-xylulose to produce D-xylulose 5-phosphate, a molecule that may play an important role in the regulation of glucose metabolism and lipogenesis.</text>
</comment>
<dbReference type="EC" id="2.7.1.17" evidence="4 13"/>
<accession>A0A9J7FY49</accession>
<evidence type="ECO:0000256" key="5">
    <source>
        <dbReference type="ARBA" id="ARBA00019263"/>
    </source>
</evidence>
<dbReference type="Pfam" id="PF00370">
    <property type="entry name" value="FGGY_N"/>
    <property type="match status" value="1"/>
</dbReference>
<dbReference type="Proteomes" id="UP001108280">
    <property type="component" value="Chromosome 4"/>
</dbReference>
<dbReference type="AlphaFoldDB" id="A0A9J7FY49"/>
<dbReference type="RefSeq" id="XP_027271173.1">
    <property type="nucleotide sequence ID" value="XM_027415372.2"/>
</dbReference>
<dbReference type="Gene3D" id="3.30.420.40">
    <property type="match status" value="2"/>
</dbReference>
<dbReference type="InterPro" id="IPR018484">
    <property type="entry name" value="FGGY_N"/>
</dbReference>
<protein>
    <recommendedName>
        <fullName evidence="5 13">Xylulose kinase</fullName>
        <ecNumber evidence="4 13">2.7.1.17</ecNumber>
    </recommendedName>
</protein>
<dbReference type="GeneID" id="100750577"/>
<gene>
    <name evidence="17" type="primary">Xylb</name>
</gene>
<dbReference type="PANTHER" id="PTHR10196">
    <property type="entry name" value="SUGAR KINASE"/>
    <property type="match status" value="1"/>
</dbReference>
<dbReference type="FunFam" id="3.30.420.40:FF:000126">
    <property type="entry name" value="Xylulose kinase"/>
    <property type="match status" value="1"/>
</dbReference>
<feature type="domain" description="Carbohydrate kinase FGGY C-terminal" evidence="15">
    <location>
        <begin position="375"/>
        <end position="422"/>
    </location>
</feature>
<dbReference type="InterPro" id="IPR043129">
    <property type="entry name" value="ATPase_NBD"/>
</dbReference>
<organism evidence="16 17">
    <name type="scientific">Cricetulus griseus</name>
    <name type="common">Chinese hamster</name>
    <name type="synonym">Cricetulus barabensis griseus</name>
    <dbReference type="NCBI Taxonomy" id="10029"/>
    <lineage>
        <taxon>Eukaryota</taxon>
        <taxon>Metazoa</taxon>
        <taxon>Chordata</taxon>
        <taxon>Craniata</taxon>
        <taxon>Vertebrata</taxon>
        <taxon>Euteleostomi</taxon>
        <taxon>Mammalia</taxon>
        <taxon>Eutheria</taxon>
        <taxon>Euarchontoglires</taxon>
        <taxon>Glires</taxon>
        <taxon>Rodentia</taxon>
        <taxon>Myomorpha</taxon>
        <taxon>Muroidea</taxon>
        <taxon>Cricetidae</taxon>
        <taxon>Cricetinae</taxon>
        <taxon>Cricetulus</taxon>
    </lineage>
</organism>
<dbReference type="GO" id="GO:0005997">
    <property type="term" value="P:xylulose metabolic process"/>
    <property type="evidence" value="ECO:0007669"/>
    <property type="project" value="UniProtKB-UniRule"/>
</dbReference>
<dbReference type="RefSeq" id="XP_016832833.1">
    <property type="nucleotide sequence ID" value="XM_016977344.3"/>
</dbReference>
<dbReference type="SUPFAM" id="SSF53067">
    <property type="entry name" value="Actin-like ATPase domain"/>
    <property type="match status" value="2"/>
</dbReference>
<evidence type="ECO:0000256" key="13">
    <source>
        <dbReference type="RuleBase" id="RU367058"/>
    </source>
</evidence>
<dbReference type="OrthoDB" id="1728974at2759"/>
<evidence type="ECO:0000256" key="11">
    <source>
        <dbReference type="ARBA" id="ARBA00023277"/>
    </source>
</evidence>
<dbReference type="PANTHER" id="PTHR10196:SF57">
    <property type="entry name" value="XYLULOSE KINASE"/>
    <property type="match status" value="1"/>
</dbReference>
<feature type="domain" description="Carbohydrate kinase FGGY N-terminal" evidence="14">
    <location>
        <begin position="133"/>
        <end position="287"/>
    </location>
</feature>
<evidence type="ECO:0000313" key="17">
    <source>
        <dbReference type="RefSeq" id="XP_027271173.1"/>
    </source>
</evidence>
<comment type="subunit">
    <text evidence="3">Monomer.</text>
</comment>
<evidence type="ECO:0000256" key="4">
    <source>
        <dbReference type="ARBA" id="ARBA00012038"/>
    </source>
</evidence>
<name>A0A9J7FY49_CRIGR</name>
<comment type="similarity">
    <text evidence="2 13">Belongs to the FGGY kinase family.</text>
</comment>
<dbReference type="GO" id="GO:0004856">
    <property type="term" value="F:D-xylulokinase activity"/>
    <property type="evidence" value="ECO:0007669"/>
    <property type="project" value="UniProtKB-UniRule"/>
</dbReference>
<evidence type="ECO:0000256" key="2">
    <source>
        <dbReference type="ARBA" id="ARBA00009156"/>
    </source>
</evidence>
<evidence type="ECO:0000259" key="14">
    <source>
        <dbReference type="Pfam" id="PF00370"/>
    </source>
</evidence>
<keyword evidence="16" id="KW-1185">Reference proteome</keyword>
<keyword evidence="10 13" id="KW-0067">ATP-binding</keyword>
<dbReference type="PIRSF" id="PIRSF000538">
    <property type="entry name" value="GlpK"/>
    <property type="match status" value="1"/>
</dbReference>
<evidence type="ECO:0000256" key="1">
    <source>
        <dbReference type="ARBA" id="ARBA00003260"/>
    </source>
</evidence>
<evidence type="ECO:0000313" key="16">
    <source>
        <dbReference type="Proteomes" id="UP001108280"/>
    </source>
</evidence>
<evidence type="ECO:0000256" key="8">
    <source>
        <dbReference type="ARBA" id="ARBA00022741"/>
    </source>
</evidence>
<proteinExistence type="inferred from homology"/>
<keyword evidence="7 13" id="KW-0808">Transferase</keyword>
<dbReference type="GO" id="GO:0042732">
    <property type="term" value="P:D-xylose metabolic process"/>
    <property type="evidence" value="ECO:0007669"/>
    <property type="project" value="UniProtKB-UniRule"/>
</dbReference>
<keyword evidence="8 13" id="KW-0547">Nucleotide-binding</keyword>
<keyword evidence="6 13" id="KW-0859">Xylose metabolism</keyword>
<dbReference type="CDD" id="cd07776">
    <property type="entry name" value="ASKHA_NBD_FGGY_SpXK-like"/>
    <property type="match status" value="1"/>
</dbReference>
<dbReference type="GO" id="GO:0005829">
    <property type="term" value="C:cytosol"/>
    <property type="evidence" value="ECO:0007669"/>
    <property type="project" value="TreeGrafter"/>
</dbReference>
<evidence type="ECO:0000256" key="3">
    <source>
        <dbReference type="ARBA" id="ARBA00011245"/>
    </source>
</evidence>
<dbReference type="Pfam" id="PF02782">
    <property type="entry name" value="FGGY_C"/>
    <property type="match status" value="1"/>
</dbReference>
<keyword evidence="11 13" id="KW-0119">Carbohydrate metabolism</keyword>
<dbReference type="GO" id="GO:0005524">
    <property type="term" value="F:ATP binding"/>
    <property type="evidence" value="ECO:0007669"/>
    <property type="project" value="UniProtKB-KW"/>
</dbReference>
<keyword evidence="9 13" id="KW-0418">Kinase</keyword>
<evidence type="ECO:0000256" key="6">
    <source>
        <dbReference type="ARBA" id="ARBA00022629"/>
    </source>
</evidence>
<comment type="catalytic activity">
    <reaction evidence="12 13">
        <text>D-xylulose + ATP = D-xylulose 5-phosphate + ADP + H(+)</text>
        <dbReference type="Rhea" id="RHEA:10964"/>
        <dbReference type="ChEBI" id="CHEBI:15378"/>
        <dbReference type="ChEBI" id="CHEBI:17140"/>
        <dbReference type="ChEBI" id="CHEBI:30616"/>
        <dbReference type="ChEBI" id="CHEBI:57737"/>
        <dbReference type="ChEBI" id="CHEBI:456216"/>
        <dbReference type="EC" id="2.7.1.17"/>
    </reaction>
</comment>
<evidence type="ECO:0000256" key="9">
    <source>
        <dbReference type="ARBA" id="ARBA00022777"/>
    </source>
</evidence>
<dbReference type="InterPro" id="IPR000577">
    <property type="entry name" value="Carb_kinase_FGGY"/>
</dbReference>
<reference evidence="16" key="2">
    <citation type="journal article" date="2020" name="Biotechnol. Bioeng.">
        <title>Chromosome-scale scaffolds for the Chinese hamster reference genome assembly to facilitate the study of the CHO epigenome.</title>
        <authorList>
            <person name="Hilliard W."/>
            <person name="MacDonald M."/>
            <person name="Lee K.H."/>
        </authorList>
    </citation>
    <scope>NUCLEOTIDE SEQUENCE [LARGE SCALE GENOMIC DNA]</scope>
    <source>
        <strain evidence="16">17A/GY</strain>
    </source>
</reference>
<dbReference type="CTD" id="9942"/>
<evidence type="ECO:0000256" key="7">
    <source>
        <dbReference type="ARBA" id="ARBA00022679"/>
    </source>
</evidence>
<reference evidence="17" key="3">
    <citation type="submission" date="2025-08" db="UniProtKB">
        <authorList>
            <consortium name="RefSeq"/>
        </authorList>
    </citation>
    <scope>IDENTIFICATION</scope>
    <source>
        <strain evidence="17">17A/GY</strain>
        <tissue evidence="17">Liver</tissue>
    </source>
</reference>